<protein>
    <submittedName>
        <fullName evidence="3">NADPH:quinone reductase</fullName>
    </submittedName>
</protein>
<dbReference type="InterPro" id="IPR013149">
    <property type="entry name" value="ADH-like_C"/>
</dbReference>
<dbReference type="InterPro" id="IPR013154">
    <property type="entry name" value="ADH-like_N"/>
</dbReference>
<dbReference type="SMART" id="SM00829">
    <property type="entry name" value="PKS_ER"/>
    <property type="match status" value="1"/>
</dbReference>
<reference evidence="3 4" key="1">
    <citation type="submission" date="2018-12" db="EMBL/GenBank/DDBJ databases">
        <title>The genome of Variovorax gossypii DSM 100435.</title>
        <authorList>
            <person name="Gao J."/>
            <person name="Sun J."/>
        </authorList>
    </citation>
    <scope>NUCLEOTIDE SEQUENCE [LARGE SCALE GENOMIC DNA]</scope>
    <source>
        <strain evidence="3 4">DSM 100435</strain>
    </source>
</reference>
<dbReference type="AlphaFoldDB" id="A0A3S0QCD6"/>
<dbReference type="InterPro" id="IPR011032">
    <property type="entry name" value="GroES-like_sf"/>
</dbReference>
<dbReference type="Pfam" id="PF00107">
    <property type="entry name" value="ADH_zinc_N"/>
    <property type="match status" value="1"/>
</dbReference>
<keyword evidence="1" id="KW-0521">NADP</keyword>
<dbReference type="InterPro" id="IPR020843">
    <property type="entry name" value="ER"/>
</dbReference>
<dbReference type="SUPFAM" id="SSF50129">
    <property type="entry name" value="GroES-like"/>
    <property type="match status" value="1"/>
</dbReference>
<feature type="domain" description="Enoyl reductase (ER)" evidence="2">
    <location>
        <begin position="11"/>
        <end position="323"/>
    </location>
</feature>
<dbReference type="Gene3D" id="3.90.180.10">
    <property type="entry name" value="Medium-chain alcohol dehydrogenases, catalytic domain"/>
    <property type="match status" value="1"/>
</dbReference>
<dbReference type="Gene3D" id="3.40.50.720">
    <property type="entry name" value="NAD(P)-binding Rossmann-like Domain"/>
    <property type="match status" value="1"/>
</dbReference>
<dbReference type="InterPro" id="IPR036291">
    <property type="entry name" value="NAD(P)-bd_dom_sf"/>
</dbReference>
<accession>A0A3S0QCD6</accession>
<dbReference type="GO" id="GO:0016491">
    <property type="term" value="F:oxidoreductase activity"/>
    <property type="evidence" value="ECO:0007669"/>
    <property type="project" value="InterPro"/>
</dbReference>
<dbReference type="RefSeq" id="WP_126468661.1">
    <property type="nucleotide sequence ID" value="NZ_RXOE01000001.1"/>
</dbReference>
<dbReference type="SUPFAM" id="SSF51735">
    <property type="entry name" value="NAD(P)-binding Rossmann-fold domains"/>
    <property type="match status" value="1"/>
</dbReference>
<proteinExistence type="predicted"/>
<dbReference type="OrthoDB" id="9788224at2"/>
<organism evidence="3 4">
    <name type="scientific">Variovorax gossypii</name>
    <dbReference type="NCBI Taxonomy" id="1679495"/>
    <lineage>
        <taxon>Bacteria</taxon>
        <taxon>Pseudomonadati</taxon>
        <taxon>Pseudomonadota</taxon>
        <taxon>Betaproteobacteria</taxon>
        <taxon>Burkholderiales</taxon>
        <taxon>Comamonadaceae</taxon>
        <taxon>Variovorax</taxon>
    </lineage>
</organism>
<comment type="caution">
    <text evidence="3">The sequence shown here is derived from an EMBL/GenBank/DDBJ whole genome shotgun (WGS) entry which is preliminary data.</text>
</comment>
<keyword evidence="4" id="KW-1185">Reference proteome</keyword>
<evidence type="ECO:0000256" key="1">
    <source>
        <dbReference type="ARBA" id="ARBA00022857"/>
    </source>
</evidence>
<name>A0A3S0QCD6_9BURK</name>
<dbReference type="InterPro" id="IPR051603">
    <property type="entry name" value="Zinc-ADH_QOR/CCCR"/>
</dbReference>
<dbReference type="EMBL" id="RXOE01000001">
    <property type="protein sequence ID" value="RTQ36700.1"/>
    <property type="molecule type" value="Genomic_DNA"/>
</dbReference>
<evidence type="ECO:0000313" key="3">
    <source>
        <dbReference type="EMBL" id="RTQ36700.1"/>
    </source>
</evidence>
<dbReference type="Proteomes" id="UP000267418">
    <property type="component" value="Unassembled WGS sequence"/>
</dbReference>
<gene>
    <name evidence="3" type="ORF">EJP69_02865</name>
</gene>
<dbReference type="PANTHER" id="PTHR44154">
    <property type="entry name" value="QUINONE OXIDOREDUCTASE"/>
    <property type="match status" value="1"/>
</dbReference>
<evidence type="ECO:0000313" key="4">
    <source>
        <dbReference type="Proteomes" id="UP000267418"/>
    </source>
</evidence>
<evidence type="ECO:0000259" key="2">
    <source>
        <dbReference type="SMART" id="SM00829"/>
    </source>
</evidence>
<sequence length="326" mass="34020">MRAAWYSKNGDARDVLVVGELPAPTPGPGEVRVKVAASGVNPSDVKARGVRPLGAERVVPHSDGAGVIDAVGDGVSPGRLGERVWIWNGQWQRPMGTAAEFIVLPEVQAVRLHESMDFTVAACFGIPLMTAVHAVQRLGDIAGKSVLVIGASSAVGHYAAQLAVIGGARVIGTVGSESKAQHALAAGVDATIDYKTEPVAERVKQLTAGRGVDAIVDMDFSTTVQLLAGGGLAPHGALVSYGSNVYEDIAVPYRALLWNSFSLHFFLVYGLAPQDRRIAIDRISRMTAGKVLSHTIGAKFGIDEIAAAHEAVEAGKLIGNVIVEPG</sequence>
<dbReference type="PANTHER" id="PTHR44154:SF1">
    <property type="entry name" value="QUINONE OXIDOREDUCTASE"/>
    <property type="match status" value="1"/>
</dbReference>
<dbReference type="CDD" id="cd08253">
    <property type="entry name" value="zeta_crystallin"/>
    <property type="match status" value="1"/>
</dbReference>
<dbReference type="Pfam" id="PF08240">
    <property type="entry name" value="ADH_N"/>
    <property type="match status" value="1"/>
</dbReference>